<dbReference type="Gene3D" id="3.40.50.1980">
    <property type="entry name" value="Nitrogenase molybdenum iron protein domain"/>
    <property type="match status" value="2"/>
</dbReference>
<dbReference type="CDD" id="cd01146">
    <property type="entry name" value="FhuD"/>
    <property type="match status" value="1"/>
</dbReference>
<organism evidence="7 8">
    <name type="scientific">Yersinia kristensenii</name>
    <dbReference type="NCBI Taxonomy" id="28152"/>
    <lineage>
        <taxon>Bacteria</taxon>
        <taxon>Pseudomonadati</taxon>
        <taxon>Pseudomonadota</taxon>
        <taxon>Gammaproteobacteria</taxon>
        <taxon>Enterobacterales</taxon>
        <taxon>Yersiniaceae</taxon>
        <taxon>Yersinia</taxon>
    </lineage>
</organism>
<dbReference type="PANTHER" id="PTHR30532">
    <property type="entry name" value="IRON III DICITRATE-BINDING PERIPLASMIC PROTEIN"/>
    <property type="match status" value="1"/>
</dbReference>
<proteinExistence type="inferred from homology"/>
<dbReference type="AlphaFoldDB" id="A0AB73Q211"/>
<evidence type="ECO:0000256" key="3">
    <source>
        <dbReference type="ARBA" id="ARBA00022448"/>
    </source>
</evidence>
<evidence type="ECO:0000256" key="4">
    <source>
        <dbReference type="ARBA" id="ARBA00022496"/>
    </source>
</evidence>
<evidence type="ECO:0000259" key="6">
    <source>
        <dbReference type="PROSITE" id="PS50983"/>
    </source>
</evidence>
<dbReference type="SUPFAM" id="SSF53807">
    <property type="entry name" value="Helical backbone' metal receptor"/>
    <property type="match status" value="1"/>
</dbReference>
<evidence type="ECO:0000313" key="8">
    <source>
        <dbReference type="Proteomes" id="UP000195840"/>
    </source>
</evidence>
<feature type="domain" description="Fe/B12 periplasmic-binding" evidence="6">
    <location>
        <begin position="52"/>
        <end position="311"/>
    </location>
</feature>
<dbReference type="GO" id="GO:0030288">
    <property type="term" value="C:outer membrane-bounded periplasmic space"/>
    <property type="evidence" value="ECO:0007669"/>
    <property type="project" value="TreeGrafter"/>
</dbReference>
<keyword evidence="4" id="KW-0406">Ion transport</keyword>
<accession>A0AB73Q211</accession>
<evidence type="ECO:0000256" key="5">
    <source>
        <dbReference type="ARBA" id="ARBA00022729"/>
    </source>
</evidence>
<evidence type="ECO:0000313" key="7">
    <source>
        <dbReference type="EMBL" id="OVZ79720.1"/>
    </source>
</evidence>
<evidence type="ECO:0000256" key="2">
    <source>
        <dbReference type="ARBA" id="ARBA00008814"/>
    </source>
</evidence>
<sequence length="311" mass="34466">MKMHFPIAAVRPNLTRRRLLTALALSPLLYSLPGWAVNPPKIAVRGGVAVDRIVALEWLPAELLLALGVTPYGVADTHNYRLWVEEPVLPASVIDVGQRTEPNLELLQQMAPSLILMSEGFGPSPEKLAPIAPSMSFAFSQQRSSPLAVGKSSLRALGQRLGLEAAAEQHLADFNHFMQVARQRIFNAQNTSLLMFSLLDSRHALVIGQGSLFQDVLNELNIKNAWQGETNFWGSAVVGIERLATVKPERAMCFVQGNSEILQQVTRTPLWQSMSFVRQSQLQILPAVWFYGATLSAMRFVRLLESAWDKS</sequence>
<dbReference type="InterPro" id="IPR002491">
    <property type="entry name" value="ABC_transptr_periplasmic_BD"/>
</dbReference>
<keyword evidence="3" id="KW-0813">Transport</keyword>
<name>A0AB73Q211_YERKR</name>
<keyword evidence="8" id="KW-1185">Reference proteome</keyword>
<keyword evidence="5" id="KW-0732">Signal</keyword>
<dbReference type="Pfam" id="PF01497">
    <property type="entry name" value="Peripla_BP_2"/>
    <property type="match status" value="1"/>
</dbReference>
<dbReference type="EMBL" id="NHOG01000016">
    <property type="protein sequence ID" value="OVZ79720.1"/>
    <property type="molecule type" value="Genomic_DNA"/>
</dbReference>
<protein>
    <submittedName>
        <fullName evidence="7">Iron-hydroxamate transporter substrate-binding subunit</fullName>
    </submittedName>
</protein>
<dbReference type="PRINTS" id="PR01715">
    <property type="entry name" value="FERRIBNDNGPP"/>
</dbReference>
<keyword evidence="4" id="KW-0410">Iron transport</keyword>
<dbReference type="RefSeq" id="WP_087795475.1">
    <property type="nucleotide sequence ID" value="NZ_CAWNET010000008.1"/>
</dbReference>
<dbReference type="Proteomes" id="UP000195840">
    <property type="component" value="Unassembled WGS sequence"/>
</dbReference>
<keyword evidence="4" id="KW-0408">Iron</keyword>
<comment type="similarity">
    <text evidence="2">Belongs to the bacterial solute-binding protein 8 family.</text>
</comment>
<evidence type="ECO:0000256" key="1">
    <source>
        <dbReference type="ARBA" id="ARBA00004196"/>
    </source>
</evidence>
<gene>
    <name evidence="7" type="ORF">CBW52_14245</name>
</gene>
<dbReference type="InterPro" id="IPR051313">
    <property type="entry name" value="Bact_iron-sidero_bind"/>
</dbReference>
<dbReference type="GO" id="GO:1901678">
    <property type="term" value="P:iron coordination entity transport"/>
    <property type="evidence" value="ECO:0007669"/>
    <property type="project" value="UniProtKB-ARBA"/>
</dbReference>
<dbReference type="PROSITE" id="PS50983">
    <property type="entry name" value="FE_B12_PBP"/>
    <property type="match status" value="1"/>
</dbReference>
<reference evidence="7 8" key="1">
    <citation type="submission" date="2017-05" db="EMBL/GenBank/DDBJ databases">
        <title>Whole genome sequencing of Yersinia kristensenii.</title>
        <authorList>
            <person name="Campioni F."/>
        </authorList>
    </citation>
    <scope>NUCLEOTIDE SEQUENCE [LARGE SCALE GENOMIC DNA]</scope>
    <source>
        <strain evidence="7 8">CFSAN060538</strain>
    </source>
</reference>
<comment type="subcellular location">
    <subcellularLocation>
        <location evidence="1">Cell envelope</location>
    </subcellularLocation>
</comment>
<dbReference type="NCBIfam" id="NF007864">
    <property type="entry name" value="PRK10576.1"/>
    <property type="match status" value="1"/>
</dbReference>
<dbReference type="PANTHER" id="PTHR30532:SF1">
    <property type="entry name" value="IRON(3+)-HYDROXAMATE-BINDING PROTEIN FHUD"/>
    <property type="match status" value="1"/>
</dbReference>
<comment type="caution">
    <text evidence="7">The sequence shown here is derived from an EMBL/GenBank/DDBJ whole genome shotgun (WGS) entry which is preliminary data.</text>
</comment>